<dbReference type="Pfam" id="PF14609">
    <property type="entry name" value="GCP5-Mod21_N"/>
    <property type="match status" value="1"/>
</dbReference>
<feature type="region of interest" description="Disordered" evidence="6">
    <location>
        <begin position="154"/>
        <end position="175"/>
    </location>
</feature>
<dbReference type="GO" id="GO:0051011">
    <property type="term" value="F:microtubule minus-end binding"/>
    <property type="evidence" value="ECO:0007669"/>
    <property type="project" value="TreeGrafter"/>
</dbReference>
<dbReference type="Pfam" id="PF04130">
    <property type="entry name" value="GCP_C_terminal"/>
    <property type="match status" value="1"/>
</dbReference>
<dbReference type="InterPro" id="IPR007259">
    <property type="entry name" value="GCP"/>
</dbReference>
<dbReference type="GO" id="GO:0005816">
    <property type="term" value="C:spindle pole body"/>
    <property type="evidence" value="ECO:0007669"/>
    <property type="project" value="UniProtKB-ARBA"/>
</dbReference>
<organism evidence="10 11">
    <name type="scientific">Lasallia pustulata</name>
    <dbReference type="NCBI Taxonomy" id="136370"/>
    <lineage>
        <taxon>Eukaryota</taxon>
        <taxon>Fungi</taxon>
        <taxon>Dikarya</taxon>
        <taxon>Ascomycota</taxon>
        <taxon>Pezizomycotina</taxon>
        <taxon>Lecanoromycetes</taxon>
        <taxon>OSLEUM clade</taxon>
        <taxon>Umbilicariomycetidae</taxon>
        <taxon>Umbilicariales</taxon>
        <taxon>Umbilicariaceae</taxon>
        <taxon>Lasallia</taxon>
    </lineage>
</organism>
<feature type="region of interest" description="Disordered" evidence="6">
    <location>
        <begin position="808"/>
        <end position="833"/>
    </location>
</feature>
<dbReference type="GO" id="GO:0031122">
    <property type="term" value="P:cytoplasmic microtubule organization"/>
    <property type="evidence" value="ECO:0007669"/>
    <property type="project" value="TreeGrafter"/>
</dbReference>
<dbReference type="InterPro" id="IPR042241">
    <property type="entry name" value="GCP_C_sf"/>
</dbReference>
<keyword evidence="11" id="KW-1185">Reference proteome</keyword>
<evidence type="ECO:0000259" key="9">
    <source>
        <dbReference type="Pfam" id="PF17681"/>
    </source>
</evidence>
<keyword evidence="3 5" id="KW-0493">Microtubule</keyword>
<dbReference type="PANTHER" id="PTHR19302:SF33">
    <property type="entry name" value="GAMMA-TUBULIN COMPLEX COMPONENT 5"/>
    <property type="match status" value="1"/>
</dbReference>
<dbReference type="GO" id="GO:0000922">
    <property type="term" value="C:spindle pole"/>
    <property type="evidence" value="ECO:0007669"/>
    <property type="project" value="InterPro"/>
</dbReference>
<dbReference type="Gene3D" id="1.20.120.1900">
    <property type="entry name" value="Gamma-tubulin complex, C-terminal domain"/>
    <property type="match status" value="1"/>
</dbReference>
<dbReference type="GO" id="GO:0000278">
    <property type="term" value="P:mitotic cell cycle"/>
    <property type="evidence" value="ECO:0007669"/>
    <property type="project" value="TreeGrafter"/>
</dbReference>
<protein>
    <recommendedName>
        <fullName evidence="5">Spindle pole body component</fullName>
    </recommendedName>
</protein>
<dbReference type="GO" id="GO:0043015">
    <property type="term" value="F:gamma-tubulin binding"/>
    <property type="evidence" value="ECO:0007669"/>
    <property type="project" value="InterPro"/>
</dbReference>
<evidence type="ECO:0000256" key="6">
    <source>
        <dbReference type="SAM" id="MobiDB-lite"/>
    </source>
</evidence>
<dbReference type="InterPro" id="IPR040457">
    <property type="entry name" value="GCP_C"/>
</dbReference>
<evidence type="ECO:0000256" key="5">
    <source>
        <dbReference type="RuleBase" id="RU363050"/>
    </source>
</evidence>
<dbReference type="Pfam" id="PF17681">
    <property type="entry name" value="GCP_N_terminal"/>
    <property type="match status" value="1"/>
</dbReference>
<evidence type="ECO:0000256" key="2">
    <source>
        <dbReference type="ARBA" id="ARBA00022490"/>
    </source>
</evidence>
<dbReference type="GO" id="GO:0051225">
    <property type="term" value="P:spindle assembly"/>
    <property type="evidence" value="ECO:0007669"/>
    <property type="project" value="TreeGrafter"/>
</dbReference>
<keyword evidence="2 5" id="KW-0963">Cytoplasm</keyword>
<name>A0A1W5CSD9_9LECA</name>
<dbReference type="PANTHER" id="PTHR19302">
    <property type="entry name" value="GAMMA TUBULIN COMPLEX PROTEIN"/>
    <property type="match status" value="1"/>
</dbReference>
<evidence type="ECO:0000256" key="3">
    <source>
        <dbReference type="ARBA" id="ARBA00022701"/>
    </source>
</evidence>
<feature type="domain" description="Gamma tubulin complex component protein N-terminal" evidence="9">
    <location>
        <begin position="235"/>
        <end position="544"/>
    </location>
</feature>
<keyword evidence="4 5" id="KW-0206">Cytoskeleton</keyword>
<dbReference type="GO" id="GO:0051321">
    <property type="term" value="P:meiotic cell cycle"/>
    <property type="evidence" value="ECO:0007669"/>
    <property type="project" value="TreeGrafter"/>
</dbReference>
<feature type="domain" description="Gamma tubulin complex component C-terminal" evidence="7">
    <location>
        <begin position="629"/>
        <end position="873"/>
    </location>
</feature>
<dbReference type="InterPro" id="IPR041470">
    <property type="entry name" value="GCP_N"/>
</dbReference>
<dbReference type="AlphaFoldDB" id="A0A1W5CSD9"/>
<comment type="similarity">
    <text evidence="1 5">Belongs to the TUBGCP family.</text>
</comment>
<evidence type="ECO:0000259" key="8">
    <source>
        <dbReference type="Pfam" id="PF14609"/>
    </source>
</evidence>
<dbReference type="GO" id="GO:0007020">
    <property type="term" value="P:microtubule nucleation"/>
    <property type="evidence" value="ECO:0007669"/>
    <property type="project" value="InterPro"/>
</dbReference>
<dbReference type="InterPro" id="IPR032797">
    <property type="entry name" value="Mod21_N"/>
</dbReference>
<proteinExistence type="inferred from homology"/>
<evidence type="ECO:0000313" key="11">
    <source>
        <dbReference type="Proteomes" id="UP000192927"/>
    </source>
</evidence>
<reference evidence="11" key="1">
    <citation type="submission" date="2017-03" db="EMBL/GenBank/DDBJ databases">
        <authorList>
            <person name="Sharma R."/>
            <person name="Thines M."/>
        </authorList>
    </citation>
    <scope>NUCLEOTIDE SEQUENCE [LARGE SCALE GENOMIC DNA]</scope>
</reference>
<evidence type="ECO:0000259" key="7">
    <source>
        <dbReference type="Pfam" id="PF04130"/>
    </source>
</evidence>
<dbReference type="InterPro" id="IPR059169">
    <property type="entry name" value="GCP5_N_ext"/>
</dbReference>
<comment type="subcellular location">
    <subcellularLocation>
        <location evidence="5">Cytoplasm</location>
        <location evidence="5">Cytoskeleton</location>
        <location evidence="5">Microtubule organizing center</location>
    </subcellularLocation>
</comment>
<dbReference type="EMBL" id="FWEW01000083">
    <property type="protein sequence ID" value="SLM33655.1"/>
    <property type="molecule type" value="Genomic_DNA"/>
</dbReference>
<dbReference type="GO" id="GO:0005874">
    <property type="term" value="C:microtubule"/>
    <property type="evidence" value="ECO:0007669"/>
    <property type="project" value="UniProtKB-KW"/>
</dbReference>
<evidence type="ECO:0000256" key="4">
    <source>
        <dbReference type="ARBA" id="ARBA00023212"/>
    </source>
</evidence>
<dbReference type="GO" id="GO:0000930">
    <property type="term" value="C:gamma-tubulin complex"/>
    <property type="evidence" value="ECO:0007669"/>
    <property type="project" value="TreeGrafter"/>
</dbReference>
<feature type="domain" description="Gamma-Tubulin ring complex non-core subunit mod21 N-terminal" evidence="8">
    <location>
        <begin position="67"/>
        <end position="158"/>
    </location>
</feature>
<accession>A0A1W5CSD9</accession>
<dbReference type="Proteomes" id="UP000192927">
    <property type="component" value="Unassembled WGS sequence"/>
</dbReference>
<evidence type="ECO:0000256" key="1">
    <source>
        <dbReference type="ARBA" id="ARBA00010337"/>
    </source>
</evidence>
<evidence type="ECO:0000313" key="10">
    <source>
        <dbReference type="EMBL" id="SLM33655.1"/>
    </source>
</evidence>
<dbReference type="CDD" id="cd22572">
    <property type="entry name" value="GCP5_NTD"/>
    <property type="match status" value="1"/>
</dbReference>
<sequence>MAHSAKLAGLAGELVTAFTKISPEEDRQTFEALKQSTLRTLRESRVGRTNQFDVYNRLDGLQEKFRVLNNDELADALAVRLEELSQASLEWTPEVLSLFLELSDQPAQKSTVKSLERLKRPDPPPPLTWADIFADDPLDNKDGVWDNVDFAAETSDDDSRISPDRLSLSEGTGDSTVHDGDLEVNIEALIVHDDESELRDIVSAQFWNKEEILLQIPSEKWSVQSKCQVTETQLLREVMFMLLGLPTSVYIQDREGQFTTNRKYSIQHGQEMSVLHVLDSYAAIGTGLVTLRTWTAKKQEVPLVQAFQAAVETRLFAVDRLLAEMQADMLTPFVTSSATLLGQLPKVQEAVRLVLQVSDILTQLDPIAEGQIPFKILEFLHGRTASNQDIGDIQGYAYMARLFFECFDSYVKPITLWMEAGELGRYNEMFFVRKEEGDLALTALWQAQYTLRRHENGHLHAPNFLHLAVTKIFTTGKSVTFLRQLGDRLGEDMVHGPEVSRLDYETVCQGEENDTLSPFSELFSRALERWIAGKHHASSNVLRDRLETRCGLWRTLDAIENIYFSCNGALTSTITCRIFERIDRGKEAWNDRFLLTELFQGVFGELACIDAERLTIRSASGNYHDMQNRRRSVKILNSVTVNYALPWPIANVIGQGSLSVHQRIFVFLAQVYRAKYMLERRRLLKSTLCPLDSEDGENSLVYSLRHRLLWFANTLHSYLTEAVLSITTSEMRMKLAKAEDVDAMISTYEAYIMHLEDQCLLSKKLAPIHQAIISLLDLSILFSDSHASYAGEKLFDLTNRSIISNTSQLQSIHPRRRKASDASSSEGDEVENDGEADVSYISLTEVPYVDRLRKMHDSFTKLCGFVTAGLRGVSRAGGEACWEVLAENLVLGTLKGRMV</sequence>